<dbReference type="Pfam" id="PF06289">
    <property type="entry name" value="FlbD"/>
    <property type="match status" value="1"/>
</dbReference>
<organism evidence="1 2">
    <name type="scientific">Natranaerobius trueperi</name>
    <dbReference type="NCBI Taxonomy" id="759412"/>
    <lineage>
        <taxon>Bacteria</taxon>
        <taxon>Bacillati</taxon>
        <taxon>Bacillota</taxon>
        <taxon>Clostridia</taxon>
        <taxon>Natranaerobiales</taxon>
        <taxon>Natranaerobiaceae</taxon>
        <taxon>Natranaerobius</taxon>
    </lineage>
</organism>
<dbReference type="AlphaFoldDB" id="A0A226C0V7"/>
<dbReference type="RefSeq" id="WP_089023019.1">
    <property type="nucleotide sequence ID" value="NZ_NIQC01000006.1"/>
</dbReference>
<accession>A0A226C0V7</accession>
<proteinExistence type="predicted"/>
<name>A0A226C0V7_9FIRM</name>
<dbReference type="Proteomes" id="UP000214588">
    <property type="component" value="Unassembled WGS sequence"/>
</dbReference>
<keyword evidence="1" id="KW-0966">Cell projection</keyword>
<keyword evidence="1" id="KW-0969">Cilium</keyword>
<sequence length="78" mass="8744">MIKVTRLNGKVYTINSDLIEFIEETPDTVISLVTGRKVLVKESSDQVVNLVVDYRRRVGCHPSTVILKEGEKANDGKK</sequence>
<keyword evidence="2" id="KW-1185">Reference proteome</keyword>
<dbReference type="PANTHER" id="PTHR39185">
    <property type="entry name" value="SWARMING MOTILITY PROTEIN SWRD"/>
    <property type="match status" value="1"/>
</dbReference>
<evidence type="ECO:0000313" key="2">
    <source>
        <dbReference type="Proteomes" id="UP000214588"/>
    </source>
</evidence>
<dbReference type="OrthoDB" id="9799862at2"/>
<dbReference type="EMBL" id="NIQC01000006">
    <property type="protein sequence ID" value="OWZ84234.1"/>
    <property type="molecule type" value="Genomic_DNA"/>
</dbReference>
<protein>
    <submittedName>
        <fullName evidence="1">Flagellar protein FlbD</fullName>
    </submittedName>
</protein>
<dbReference type="PANTHER" id="PTHR39185:SF1">
    <property type="entry name" value="SWARMING MOTILITY PROTEIN SWRD"/>
    <property type="match status" value="1"/>
</dbReference>
<evidence type="ECO:0000313" key="1">
    <source>
        <dbReference type="EMBL" id="OWZ84234.1"/>
    </source>
</evidence>
<gene>
    <name evidence="1" type="ORF">CDO51_04035</name>
</gene>
<keyword evidence="1" id="KW-0282">Flagellum</keyword>
<dbReference type="InterPro" id="IPR009384">
    <property type="entry name" value="SwrD-like"/>
</dbReference>
<reference evidence="1 2" key="1">
    <citation type="submission" date="2017-06" db="EMBL/GenBank/DDBJ databases">
        <title>Draft Genome Sequence of Natranaerobius trueperi halophilic, alkalithermophilic bacteria from soda lakes.</title>
        <authorList>
            <person name="Zhao B."/>
        </authorList>
    </citation>
    <scope>NUCLEOTIDE SEQUENCE [LARGE SCALE GENOMIC DNA]</scope>
    <source>
        <strain evidence="1 2">DSM 18760</strain>
    </source>
</reference>
<comment type="caution">
    <text evidence="1">The sequence shown here is derived from an EMBL/GenBank/DDBJ whole genome shotgun (WGS) entry which is preliminary data.</text>
</comment>